<evidence type="ECO:0000256" key="5">
    <source>
        <dbReference type="ARBA" id="ARBA00022801"/>
    </source>
</evidence>
<keyword evidence="5 9" id="KW-0378">Hydrolase</keyword>
<evidence type="ECO:0000256" key="6">
    <source>
        <dbReference type="ARBA" id="ARBA00022825"/>
    </source>
</evidence>
<dbReference type="InterPro" id="IPR009003">
    <property type="entry name" value="Peptidase_S1_PA"/>
</dbReference>
<dbReference type="FunFam" id="2.40.10.10:FF:000014">
    <property type="entry name" value="Complement factor D"/>
    <property type="match status" value="1"/>
</dbReference>
<dbReference type="PROSITE" id="PS00135">
    <property type="entry name" value="TRYPSIN_SER"/>
    <property type="match status" value="1"/>
</dbReference>
<keyword evidence="7" id="KW-0865">Zymogen</keyword>
<dbReference type="InterPro" id="IPR033116">
    <property type="entry name" value="TRYPSIN_SER"/>
</dbReference>
<keyword evidence="6 9" id="KW-0720">Serine protease</keyword>
<accession>A0A6J2G0P4</accession>
<dbReference type="SMART" id="SM00020">
    <property type="entry name" value="Tryp_SPc"/>
    <property type="match status" value="1"/>
</dbReference>
<evidence type="ECO:0000313" key="12">
    <source>
        <dbReference type="Proteomes" id="UP000504627"/>
    </source>
</evidence>
<dbReference type="InterPro" id="IPR001254">
    <property type="entry name" value="Trypsin_dom"/>
</dbReference>
<dbReference type="PROSITE" id="PS00134">
    <property type="entry name" value="TRYPSIN_HIS"/>
    <property type="match status" value="1"/>
</dbReference>
<keyword evidence="3 9" id="KW-0645">Protease</keyword>
<evidence type="ECO:0000256" key="7">
    <source>
        <dbReference type="ARBA" id="ARBA00023145"/>
    </source>
</evidence>
<dbReference type="InterPro" id="IPR001314">
    <property type="entry name" value="Peptidase_S1A"/>
</dbReference>
<evidence type="ECO:0000256" key="10">
    <source>
        <dbReference type="SAM" id="SignalP"/>
    </source>
</evidence>
<evidence type="ECO:0000313" key="13">
    <source>
        <dbReference type="RefSeq" id="XP_027568970.1"/>
    </source>
</evidence>
<dbReference type="InterPro" id="IPR043504">
    <property type="entry name" value="Peptidase_S1_PA_chymotrypsin"/>
</dbReference>
<keyword evidence="2" id="KW-0964">Secreted</keyword>
<dbReference type="RefSeq" id="XP_027568970.1">
    <property type="nucleotide sequence ID" value="XM_027713169.2"/>
</dbReference>
<evidence type="ECO:0000256" key="8">
    <source>
        <dbReference type="ARBA" id="ARBA00023157"/>
    </source>
</evidence>
<sequence>MGLSPAPVLVLVLLLLLGATVNGQPRGRILGGYEARPHLKPFMASLQLDGQHVCGGFLVAEQWVLSAAHCTEETGDKLFQVLLGAHSLTEQEPHKRLYRVRAQFPHPGSNKHNNKDDLLLLQLEEKAELNADVQVLPFQREDRDVAPDTVCEVAGWGITSHSGRRPDRLQQVERPVISRDVCNHRTRHDGTITNNMMCTDSRRRDTCKGDSGGPLVCGGVAEGLVTAGSRVCGNYKKPAIYTRLAPYAAWIDGVMASADGEGDTR</sequence>
<feature type="domain" description="Peptidase S1" evidence="11">
    <location>
        <begin position="29"/>
        <end position="256"/>
    </location>
</feature>
<evidence type="ECO:0000256" key="4">
    <source>
        <dbReference type="ARBA" id="ARBA00022729"/>
    </source>
</evidence>
<evidence type="ECO:0000256" key="1">
    <source>
        <dbReference type="ARBA" id="ARBA00004613"/>
    </source>
</evidence>
<evidence type="ECO:0000256" key="2">
    <source>
        <dbReference type="ARBA" id="ARBA00022525"/>
    </source>
</evidence>
<dbReference type="SUPFAM" id="SSF50494">
    <property type="entry name" value="Trypsin-like serine proteases"/>
    <property type="match status" value="1"/>
</dbReference>
<feature type="signal peptide" evidence="10">
    <location>
        <begin position="1"/>
        <end position="23"/>
    </location>
</feature>
<dbReference type="PRINTS" id="PR00722">
    <property type="entry name" value="CHYMOTRYPSIN"/>
</dbReference>
<evidence type="ECO:0000259" key="11">
    <source>
        <dbReference type="PROSITE" id="PS50240"/>
    </source>
</evidence>
<dbReference type="Gene3D" id="2.40.10.10">
    <property type="entry name" value="Trypsin-like serine proteases"/>
    <property type="match status" value="2"/>
</dbReference>
<dbReference type="CDD" id="cd00190">
    <property type="entry name" value="Tryp_SPc"/>
    <property type="match status" value="1"/>
</dbReference>
<gene>
    <name evidence="13 14" type="primary">LOC113983733</name>
</gene>
<dbReference type="InterPro" id="IPR018114">
    <property type="entry name" value="TRYPSIN_HIS"/>
</dbReference>
<dbReference type="PANTHER" id="PTHR24271:SF54">
    <property type="entry name" value="COMPLEMENT FACTOR D"/>
    <property type="match status" value="1"/>
</dbReference>
<protein>
    <submittedName>
        <fullName evidence="13 14">Complement factor D-like</fullName>
    </submittedName>
</protein>
<dbReference type="GO" id="GO:0004252">
    <property type="term" value="F:serine-type endopeptidase activity"/>
    <property type="evidence" value="ECO:0007669"/>
    <property type="project" value="InterPro"/>
</dbReference>
<keyword evidence="8" id="KW-1015">Disulfide bond</keyword>
<dbReference type="PROSITE" id="PS50240">
    <property type="entry name" value="TRYPSIN_DOM"/>
    <property type="match status" value="1"/>
</dbReference>
<dbReference type="GO" id="GO:0006508">
    <property type="term" value="P:proteolysis"/>
    <property type="evidence" value="ECO:0007669"/>
    <property type="project" value="UniProtKB-KW"/>
</dbReference>
<dbReference type="Proteomes" id="UP000504627">
    <property type="component" value="Unplaced"/>
</dbReference>
<dbReference type="AlphaFoldDB" id="A0A6J2G0P4"/>
<dbReference type="GeneID" id="113983733"/>
<comment type="subcellular location">
    <subcellularLocation>
        <location evidence="1">Secreted</location>
    </subcellularLocation>
</comment>
<evidence type="ECO:0000256" key="9">
    <source>
        <dbReference type="RuleBase" id="RU363034"/>
    </source>
</evidence>
<keyword evidence="4 10" id="KW-0732">Signal</keyword>
<dbReference type="PANTHER" id="PTHR24271">
    <property type="entry name" value="KALLIKREIN-RELATED"/>
    <property type="match status" value="1"/>
</dbReference>
<dbReference type="GO" id="GO:0005576">
    <property type="term" value="C:extracellular region"/>
    <property type="evidence" value="ECO:0007669"/>
    <property type="project" value="UniProtKB-SubCell"/>
</dbReference>
<evidence type="ECO:0000313" key="14">
    <source>
        <dbReference type="RefSeq" id="XP_039242335.1"/>
    </source>
</evidence>
<dbReference type="Pfam" id="PF00089">
    <property type="entry name" value="Trypsin"/>
    <property type="match status" value="1"/>
</dbReference>
<evidence type="ECO:0000256" key="3">
    <source>
        <dbReference type="ARBA" id="ARBA00022670"/>
    </source>
</evidence>
<name>A0A6J2G0P4_9PASS</name>
<feature type="chain" id="PRO_5044640528" evidence="10">
    <location>
        <begin position="24"/>
        <end position="265"/>
    </location>
</feature>
<proteinExistence type="predicted"/>
<organism evidence="12 13">
    <name type="scientific">Pipra filicauda</name>
    <name type="common">Wire-tailed manakin</name>
    <dbReference type="NCBI Taxonomy" id="649802"/>
    <lineage>
        <taxon>Eukaryota</taxon>
        <taxon>Metazoa</taxon>
        <taxon>Chordata</taxon>
        <taxon>Craniata</taxon>
        <taxon>Vertebrata</taxon>
        <taxon>Euteleostomi</taxon>
        <taxon>Archelosauria</taxon>
        <taxon>Archosauria</taxon>
        <taxon>Dinosauria</taxon>
        <taxon>Saurischia</taxon>
        <taxon>Theropoda</taxon>
        <taxon>Coelurosauria</taxon>
        <taxon>Aves</taxon>
        <taxon>Neognathae</taxon>
        <taxon>Neoaves</taxon>
        <taxon>Telluraves</taxon>
        <taxon>Australaves</taxon>
        <taxon>Passeriformes</taxon>
        <taxon>Pipridae</taxon>
        <taxon>Pipra</taxon>
    </lineage>
</organism>
<keyword evidence="12" id="KW-1185">Reference proteome</keyword>
<reference evidence="13 14" key="1">
    <citation type="submission" date="2025-04" db="UniProtKB">
        <authorList>
            <consortium name="RefSeq"/>
        </authorList>
    </citation>
    <scope>IDENTIFICATION</scope>
    <source>
        <tissue evidence="13 14">Muscle</tissue>
    </source>
</reference>
<dbReference type="RefSeq" id="XP_039242335.1">
    <property type="nucleotide sequence ID" value="XM_039386401.1"/>
</dbReference>